<evidence type="ECO:0000313" key="2">
    <source>
        <dbReference type="EMBL" id="PQJ53385.1"/>
    </source>
</evidence>
<feature type="signal peptide" evidence="1">
    <location>
        <begin position="1"/>
        <end position="26"/>
    </location>
</feature>
<proteinExistence type="predicted"/>
<evidence type="ECO:0000256" key="1">
    <source>
        <dbReference type="SAM" id="SignalP"/>
    </source>
</evidence>
<comment type="caution">
    <text evidence="2">The sequence shown here is derived from an EMBL/GenBank/DDBJ whole genome shotgun (WGS) entry which is preliminary data.</text>
</comment>
<keyword evidence="3" id="KW-1185">Reference proteome</keyword>
<gene>
    <name evidence="2" type="ORF">BTO11_06670</name>
</gene>
<sequence>MRNNMKKTILASLLTASTLVSAAAQAEWSSNAGFVSQYHFRGIQQTAGASASGGFDYESGSFSFGTWAADVQDGLEIDLYGAYSMETESGFGFSIGATTYQYTGDFDTSYNEVNLNAGKGAFSAEISVGSWEEGMADGSDASYTFLAGTYSADSGLYGTVGAFTGDIEGSYVEAGYGTTVADLDIGVSLIISGSDLSDDEALVFSIGKSF</sequence>
<feature type="chain" id="PRO_5015603026" description="Outer membrane protein beta-barrel domain-containing protein" evidence="1">
    <location>
        <begin position="27"/>
        <end position="210"/>
    </location>
</feature>
<organism evidence="2 3">
    <name type="scientific">Psychrosphaera saromensis</name>
    <dbReference type="NCBI Taxonomy" id="716813"/>
    <lineage>
        <taxon>Bacteria</taxon>
        <taxon>Pseudomonadati</taxon>
        <taxon>Pseudomonadota</taxon>
        <taxon>Gammaproteobacteria</taxon>
        <taxon>Alteromonadales</taxon>
        <taxon>Pseudoalteromonadaceae</taxon>
        <taxon>Psychrosphaera</taxon>
    </lineage>
</organism>
<evidence type="ECO:0000313" key="3">
    <source>
        <dbReference type="Proteomes" id="UP000239007"/>
    </source>
</evidence>
<dbReference type="Pfam" id="PF09694">
    <property type="entry name" value="Gcw_chp"/>
    <property type="match status" value="1"/>
</dbReference>
<dbReference type="InterPro" id="IPR010239">
    <property type="entry name" value="CHP02001"/>
</dbReference>
<dbReference type="AlphaFoldDB" id="A0A2S7UUH8"/>
<reference evidence="2 3" key="1">
    <citation type="submission" date="2016-12" db="EMBL/GenBank/DDBJ databases">
        <title>Diversity of luminous bacteria.</title>
        <authorList>
            <person name="Yoshizawa S."/>
            <person name="Kogure K."/>
        </authorList>
    </citation>
    <scope>NUCLEOTIDE SEQUENCE [LARGE SCALE GENOMIC DNA]</scope>
    <source>
        <strain evidence="2 3">SA4-48</strain>
    </source>
</reference>
<keyword evidence="1" id="KW-0732">Signal</keyword>
<name>A0A2S7UUH8_9GAMM</name>
<dbReference type="EMBL" id="MSCH01000003">
    <property type="protein sequence ID" value="PQJ53385.1"/>
    <property type="molecule type" value="Genomic_DNA"/>
</dbReference>
<protein>
    <recommendedName>
        <fullName evidence="4">Outer membrane protein beta-barrel domain-containing protein</fullName>
    </recommendedName>
</protein>
<dbReference type="Proteomes" id="UP000239007">
    <property type="component" value="Unassembled WGS sequence"/>
</dbReference>
<dbReference type="NCBIfam" id="TIGR02001">
    <property type="entry name" value="gcw_chp"/>
    <property type="match status" value="1"/>
</dbReference>
<accession>A0A2S7UUH8</accession>
<evidence type="ECO:0008006" key="4">
    <source>
        <dbReference type="Google" id="ProtNLM"/>
    </source>
</evidence>